<feature type="region of interest" description="Disordered" evidence="3">
    <location>
        <begin position="465"/>
        <end position="490"/>
    </location>
</feature>
<feature type="domain" description="LamG-like jellyroll fold" evidence="4">
    <location>
        <begin position="987"/>
        <end position="1145"/>
    </location>
</feature>
<organism evidence="5 6">
    <name type="scientific">Streptomyces synnematoformans</name>
    <dbReference type="NCBI Taxonomy" id="415721"/>
    <lineage>
        <taxon>Bacteria</taxon>
        <taxon>Bacillati</taxon>
        <taxon>Actinomycetota</taxon>
        <taxon>Actinomycetes</taxon>
        <taxon>Kitasatosporales</taxon>
        <taxon>Streptomycetaceae</taxon>
        <taxon>Streptomyces</taxon>
    </lineage>
</organism>
<feature type="region of interest" description="Disordered" evidence="3">
    <location>
        <begin position="711"/>
        <end position="745"/>
    </location>
</feature>
<gene>
    <name evidence="5" type="ORF">GCM10009802_13740</name>
</gene>
<keyword evidence="2" id="KW-1015">Disulfide bond</keyword>
<evidence type="ECO:0000313" key="6">
    <source>
        <dbReference type="Proteomes" id="UP001500443"/>
    </source>
</evidence>
<feature type="region of interest" description="Disordered" evidence="3">
    <location>
        <begin position="181"/>
        <end position="216"/>
    </location>
</feature>
<dbReference type="Proteomes" id="UP001500443">
    <property type="component" value="Unassembled WGS sequence"/>
</dbReference>
<dbReference type="InterPro" id="IPR042837">
    <property type="entry name" value="PTX3"/>
</dbReference>
<comment type="caution">
    <text evidence="5">The sequence shown here is derived from an EMBL/GenBank/DDBJ whole genome shotgun (WGS) entry which is preliminary data.</text>
</comment>
<dbReference type="EMBL" id="BAAAPF010000023">
    <property type="protein sequence ID" value="GAA2114401.1"/>
    <property type="molecule type" value="Genomic_DNA"/>
</dbReference>
<dbReference type="InterPro" id="IPR006558">
    <property type="entry name" value="LamG-like"/>
</dbReference>
<reference evidence="6" key="1">
    <citation type="journal article" date="2019" name="Int. J. Syst. Evol. Microbiol.">
        <title>The Global Catalogue of Microorganisms (GCM) 10K type strain sequencing project: providing services to taxonomists for standard genome sequencing and annotation.</title>
        <authorList>
            <consortium name="The Broad Institute Genomics Platform"/>
            <consortium name="The Broad Institute Genome Sequencing Center for Infectious Disease"/>
            <person name="Wu L."/>
            <person name="Ma J."/>
        </authorList>
    </citation>
    <scope>NUCLEOTIDE SEQUENCE [LARGE SCALE GENOMIC DNA]</scope>
    <source>
        <strain evidence="6">JCM 15481</strain>
    </source>
</reference>
<evidence type="ECO:0000256" key="1">
    <source>
        <dbReference type="ARBA" id="ARBA00022729"/>
    </source>
</evidence>
<proteinExistence type="predicted"/>
<dbReference type="PANTHER" id="PTHR46943">
    <property type="entry name" value="PENTRAXIN-RELATED PROTEIN PTX3"/>
    <property type="match status" value="1"/>
</dbReference>
<protein>
    <recommendedName>
        <fullName evidence="4">LamG-like jellyroll fold domain-containing protein</fullName>
    </recommendedName>
</protein>
<keyword evidence="1" id="KW-0732">Signal</keyword>
<dbReference type="InterPro" id="IPR013320">
    <property type="entry name" value="ConA-like_dom_sf"/>
</dbReference>
<name>A0ABP5J9Y7_9ACTN</name>
<feature type="domain" description="LamG-like jellyroll fold" evidence="4">
    <location>
        <begin position="770"/>
        <end position="910"/>
    </location>
</feature>
<dbReference type="SMART" id="SM00560">
    <property type="entry name" value="LamGL"/>
    <property type="match status" value="2"/>
</dbReference>
<dbReference type="PANTHER" id="PTHR46943:SF1">
    <property type="entry name" value="PENTRAXIN-RELATED PROTEIN PTX3"/>
    <property type="match status" value="1"/>
</dbReference>
<dbReference type="Pfam" id="PF13385">
    <property type="entry name" value="Laminin_G_3"/>
    <property type="match status" value="1"/>
</dbReference>
<keyword evidence="6" id="KW-1185">Reference proteome</keyword>
<feature type="compositionally biased region" description="Low complexity" evidence="3">
    <location>
        <begin position="181"/>
        <end position="196"/>
    </location>
</feature>
<evidence type="ECO:0000256" key="3">
    <source>
        <dbReference type="SAM" id="MobiDB-lite"/>
    </source>
</evidence>
<dbReference type="SUPFAM" id="SSF49899">
    <property type="entry name" value="Concanavalin A-like lectins/glucanases"/>
    <property type="match status" value="2"/>
</dbReference>
<sequence>MPAQRSEYATVYANPDGFSFTLEESAVPVRVRTAGGDWTEPDPTLELRPDGTVAPRAAMAELAFSGGGAGAELVSVARQGRSLTLGWPGRLPEPRLEGATATYAEVLPGVDLQLTASVTGFRQVLVVKTREAAASQALERIDYGVRAKGLALRERAGGALAAVDADGRTVFAAPPAQMWDSAGAATAQQQAQDTGSVSTADDGSDAPNPGVEPAPGDAVTEMEVEVSEDALSVIPDAAMLSETDASAFPLYIDPTVTWGEAERTLLRSDGYKNYGWGNGSDDRGKGMGRCGTANGYTCGPGYRQRLYFEFSPSKLKGKKVLDATFRVTETWSFDCTARWVDLRRTKGISSSSKWPGPEAFDLLGDRKVSAGRGSLCDPSQPRKAIEFNDNPNESDENLTPTVRKFADGKFSRLTLMLRAKNESYTVAWKRFKNDAVLAVKYVGKPAKPSAVGLVSGSSQVCETNASDPQIVSDPTPALTATPRTKKGGGSGAKLRAYFDIDHKKADGSWADTPNDVGNLRPSSGFVGSGHRLVMSWGPALAEGKLYRYRAWTRSYYDNGTQYLAGPSNASTGGWCYFRVDKERPLAPQVTIADPYSECLPNACARGGGPGVAASFAFSPADGVTDTTGYQFRVTGQSSWSPKLSGETAQASYTPPKSGTYRVYARARDTVGWGETQVIDFLVDAGAGPVGRWHFDEASGMAIDSATADGVPRHDATLHGTATRDDRGRRGLLTHDGDGQPLPEWHEDRGLSLDGSGAHAATDGPVIETRSAYTVSAWARLNSTDRDGIVLSQDGNNYSPFILWYETSYDTWVFGVKEKDEDTGTAYYGVVADQPAASGTWTHLAGTYDPASDELKLYVNGKLQGTRTVPGSWNATGDFQFGRYLWAGNRYWDFNGSIDEAAVWQRVLTPEEVADEARLMTSDEIAGAELVADWDPSLDSGTTLQDRSSGYGRDMTLVGGATLDGEAIVLDGVDGAGTVPGPLVDDTGSFTVTAEAELDRDALVGKDVGYVGPVAGQRTGDGSAWGLWFELTGKKTGVDDEGVEVTVPLGVWHFGRLNNDNSFASVSSAAAEVDDLARITGVFDAQDSTVSLYLGLNPEGEPQAFTAKVGSGDFTVGRAYAGGSWGHYLPARLTDVRLFAGAMADDRQIQVRIGD</sequence>
<evidence type="ECO:0000313" key="5">
    <source>
        <dbReference type="EMBL" id="GAA2114401.1"/>
    </source>
</evidence>
<evidence type="ECO:0000256" key="2">
    <source>
        <dbReference type="ARBA" id="ARBA00023157"/>
    </source>
</evidence>
<dbReference type="Gene3D" id="2.60.120.200">
    <property type="match status" value="2"/>
</dbReference>
<accession>A0ABP5J9Y7</accession>
<evidence type="ECO:0000259" key="4">
    <source>
        <dbReference type="SMART" id="SM00560"/>
    </source>
</evidence>